<dbReference type="EMBL" id="CP072384">
    <property type="protein sequence ID" value="QUC08222.1"/>
    <property type="molecule type" value="Genomic_DNA"/>
</dbReference>
<evidence type="ECO:0000256" key="9">
    <source>
        <dbReference type="SAM" id="Phobius"/>
    </source>
</evidence>
<evidence type="ECO:0000313" key="12">
    <source>
        <dbReference type="Proteomes" id="UP000678513"/>
    </source>
</evidence>
<evidence type="ECO:0000256" key="7">
    <source>
        <dbReference type="ARBA" id="ARBA00022840"/>
    </source>
</evidence>
<keyword evidence="3" id="KW-0597">Phosphoprotein</keyword>
<keyword evidence="6" id="KW-0418">Kinase</keyword>
<dbReference type="EC" id="2.7.13.3" evidence="2"/>
<dbReference type="Proteomes" id="UP000678513">
    <property type="component" value="Chromosome"/>
</dbReference>
<feature type="transmembrane region" description="Helical" evidence="9">
    <location>
        <begin position="21"/>
        <end position="42"/>
    </location>
</feature>
<evidence type="ECO:0000256" key="3">
    <source>
        <dbReference type="ARBA" id="ARBA00022553"/>
    </source>
</evidence>
<feature type="domain" description="Signal transduction histidine kinase subgroup 3 dimerisation and phosphoacceptor" evidence="10">
    <location>
        <begin position="200"/>
        <end position="266"/>
    </location>
</feature>
<feature type="transmembrane region" description="Helical" evidence="9">
    <location>
        <begin position="149"/>
        <end position="173"/>
    </location>
</feature>
<comment type="catalytic activity">
    <reaction evidence="1">
        <text>ATP + protein L-histidine = ADP + protein N-phospho-L-histidine.</text>
        <dbReference type="EC" id="2.7.13.3"/>
    </reaction>
</comment>
<proteinExistence type="predicted"/>
<organism evidence="11 12">
    <name type="scientific">Arachnia rubra</name>
    <dbReference type="NCBI Taxonomy" id="1547448"/>
    <lineage>
        <taxon>Bacteria</taxon>
        <taxon>Bacillati</taxon>
        <taxon>Actinomycetota</taxon>
        <taxon>Actinomycetes</taxon>
        <taxon>Propionibacteriales</taxon>
        <taxon>Propionibacteriaceae</taxon>
        <taxon>Arachnia</taxon>
    </lineage>
</organism>
<evidence type="ECO:0000313" key="11">
    <source>
        <dbReference type="EMBL" id="QUC08222.1"/>
    </source>
</evidence>
<dbReference type="PANTHER" id="PTHR24421:SF10">
    <property type="entry name" value="NITRATE_NITRITE SENSOR PROTEIN NARQ"/>
    <property type="match status" value="1"/>
</dbReference>
<dbReference type="SUPFAM" id="SSF55874">
    <property type="entry name" value="ATPase domain of HSP90 chaperone/DNA topoisomerase II/histidine kinase"/>
    <property type="match status" value="1"/>
</dbReference>
<accession>A0ABX7Y576</accession>
<keyword evidence="8" id="KW-0902">Two-component regulatory system</keyword>
<evidence type="ECO:0000256" key="2">
    <source>
        <dbReference type="ARBA" id="ARBA00012438"/>
    </source>
</evidence>
<evidence type="ECO:0000256" key="6">
    <source>
        <dbReference type="ARBA" id="ARBA00022777"/>
    </source>
</evidence>
<evidence type="ECO:0000256" key="8">
    <source>
        <dbReference type="ARBA" id="ARBA00023012"/>
    </source>
</evidence>
<keyword evidence="9" id="KW-0472">Membrane</keyword>
<dbReference type="Gene3D" id="3.30.565.10">
    <property type="entry name" value="Histidine kinase-like ATPase, C-terminal domain"/>
    <property type="match status" value="1"/>
</dbReference>
<dbReference type="InterPro" id="IPR036890">
    <property type="entry name" value="HATPase_C_sf"/>
</dbReference>
<dbReference type="InterPro" id="IPR050482">
    <property type="entry name" value="Sensor_HK_TwoCompSys"/>
</dbReference>
<dbReference type="InterPro" id="IPR011712">
    <property type="entry name" value="Sig_transdc_His_kin_sub3_dim/P"/>
</dbReference>
<gene>
    <name evidence="11" type="ORF">J5A65_00215</name>
</gene>
<feature type="transmembrane region" description="Helical" evidence="9">
    <location>
        <begin position="54"/>
        <end position="73"/>
    </location>
</feature>
<protein>
    <recommendedName>
        <fullName evidence="2">histidine kinase</fullName>
        <ecNumber evidence="2">2.7.13.3</ecNumber>
    </recommendedName>
</protein>
<dbReference type="Pfam" id="PF07730">
    <property type="entry name" value="HisKA_3"/>
    <property type="match status" value="1"/>
</dbReference>
<keyword evidence="12" id="KW-1185">Reference proteome</keyword>
<name>A0ABX7Y576_9ACTN</name>
<dbReference type="CDD" id="cd16917">
    <property type="entry name" value="HATPase_UhpB-NarQ-NarX-like"/>
    <property type="match status" value="1"/>
</dbReference>
<feature type="transmembrane region" description="Helical" evidence="9">
    <location>
        <begin position="120"/>
        <end position="137"/>
    </location>
</feature>
<feature type="transmembrane region" description="Helical" evidence="9">
    <location>
        <begin position="79"/>
        <end position="108"/>
    </location>
</feature>
<keyword evidence="5" id="KW-0547">Nucleotide-binding</keyword>
<sequence>MRISDVTGPSVPGGPVRKADVLLAVAVAAGSVLLVLLSVLVVPETWLRFSQEQLQLITLLLALQGLALVLWNARPVLCLVLVVALVLMLWAVSPGDLAMTGIPLALICYRIGTRLQLSRALVLVSTAAIVLTAAWTLKLSTLGQDIWTSLLKAAVTVFMNSLLPLVGGIVVATRAQNRLLVLKHTRREHEQQLELALIQERRRIARELHDVAAHHLAGIVVQASAVGVLIDKEPAAAKEAAAQLRSQSKETLEGLRSVVGMLREDEDTSPVAGLNDLPALVESTRELGVQVELLQPLTLPRLAPVVDATVYRVAQQALSNALQHAPGSAVQIEVITIGDYPRLEIVNSPAPRRALTTPAHTNTQFSGTGLAAMRERATLIGARFDAGPTTEGGWRVCLDLPMPAMTRGEA</sequence>
<evidence type="ECO:0000259" key="10">
    <source>
        <dbReference type="Pfam" id="PF07730"/>
    </source>
</evidence>
<dbReference type="PANTHER" id="PTHR24421">
    <property type="entry name" value="NITRATE/NITRITE SENSOR PROTEIN NARX-RELATED"/>
    <property type="match status" value="1"/>
</dbReference>
<dbReference type="RefSeq" id="WP_212323847.1">
    <property type="nucleotide sequence ID" value="NZ_AP024463.1"/>
</dbReference>
<evidence type="ECO:0000256" key="5">
    <source>
        <dbReference type="ARBA" id="ARBA00022741"/>
    </source>
</evidence>
<keyword evidence="9" id="KW-0812">Transmembrane</keyword>
<evidence type="ECO:0000256" key="4">
    <source>
        <dbReference type="ARBA" id="ARBA00022679"/>
    </source>
</evidence>
<dbReference type="Gene3D" id="1.20.5.1930">
    <property type="match status" value="1"/>
</dbReference>
<keyword evidence="4" id="KW-0808">Transferase</keyword>
<keyword evidence="7" id="KW-0067">ATP-binding</keyword>
<evidence type="ECO:0000256" key="1">
    <source>
        <dbReference type="ARBA" id="ARBA00000085"/>
    </source>
</evidence>
<reference evidence="11 12" key="1">
    <citation type="submission" date="2021-03" db="EMBL/GenBank/DDBJ databases">
        <title>Human Oral Microbial Genomes.</title>
        <authorList>
            <person name="Johnston C.D."/>
            <person name="Chen T."/>
            <person name="Dewhirst F.E."/>
        </authorList>
    </citation>
    <scope>NUCLEOTIDE SEQUENCE [LARGE SCALE GENOMIC DNA]</scope>
    <source>
        <strain evidence="11 12">DSMZ 100122</strain>
    </source>
</reference>
<keyword evidence="9" id="KW-1133">Transmembrane helix</keyword>